<feature type="domain" description="Chitin-binding type-2" evidence="7">
    <location>
        <begin position="878"/>
        <end position="934"/>
    </location>
</feature>
<feature type="chain" id="PRO_5008128968" description="Chitin-binding type-2 domain-containing protein" evidence="6">
    <location>
        <begin position="25"/>
        <end position="1594"/>
    </location>
</feature>
<evidence type="ECO:0000256" key="6">
    <source>
        <dbReference type="SAM" id="SignalP"/>
    </source>
</evidence>
<feature type="domain" description="Chitin-binding type-2" evidence="7">
    <location>
        <begin position="340"/>
        <end position="397"/>
    </location>
</feature>
<feature type="domain" description="Chitin-binding type-2" evidence="7">
    <location>
        <begin position="282"/>
        <end position="338"/>
    </location>
</feature>
<dbReference type="InterPro" id="IPR002557">
    <property type="entry name" value="Chitin-bd_dom"/>
</dbReference>
<dbReference type="InterPro" id="IPR036508">
    <property type="entry name" value="Chitin-bd_dom_sf"/>
</dbReference>
<dbReference type="EnsemblMetazoa" id="ADIR000134-RA">
    <property type="protein sequence ID" value="ADIR000134-PA"/>
    <property type="gene ID" value="ADIR000134"/>
</dbReference>
<feature type="domain" description="Chitin-binding type-2" evidence="7">
    <location>
        <begin position="401"/>
        <end position="458"/>
    </location>
</feature>
<dbReference type="Pfam" id="PF01607">
    <property type="entry name" value="CBM_14"/>
    <property type="match status" value="21"/>
</dbReference>
<feature type="domain" description="Chitin-binding type-2" evidence="7">
    <location>
        <begin position="460"/>
        <end position="517"/>
    </location>
</feature>
<keyword evidence="9" id="KW-1185">Reference proteome</keyword>
<keyword evidence="2 6" id="KW-0732">Signal</keyword>
<dbReference type="Gene3D" id="2.170.140.10">
    <property type="entry name" value="Chitin binding domain"/>
    <property type="match status" value="17"/>
</dbReference>
<evidence type="ECO:0000256" key="2">
    <source>
        <dbReference type="ARBA" id="ARBA00022729"/>
    </source>
</evidence>
<keyword evidence="5" id="KW-0325">Glycoprotein</keyword>
<feature type="signal peptide" evidence="6">
    <location>
        <begin position="1"/>
        <end position="24"/>
    </location>
</feature>
<feature type="domain" description="Chitin-binding type-2" evidence="7">
    <location>
        <begin position="1471"/>
        <end position="1527"/>
    </location>
</feature>
<name>A0A182MXN1_9DIPT</name>
<dbReference type="InterPro" id="IPR051940">
    <property type="entry name" value="Chitin_bind-dev_reg"/>
</dbReference>
<evidence type="ECO:0000256" key="4">
    <source>
        <dbReference type="ARBA" id="ARBA00023157"/>
    </source>
</evidence>
<keyword evidence="3" id="KW-0677">Repeat</keyword>
<dbReference type="PROSITE" id="PS50940">
    <property type="entry name" value="CHIT_BIND_II"/>
    <property type="match status" value="25"/>
</dbReference>
<accession>A0A182MXN1</accession>
<proteinExistence type="predicted"/>
<dbReference type="PANTHER" id="PTHR23301:SF0">
    <property type="entry name" value="CHITIN-BINDING TYPE-2 DOMAIN-CONTAINING PROTEIN-RELATED"/>
    <property type="match status" value="1"/>
</dbReference>
<feature type="domain" description="Chitin-binding type-2" evidence="7">
    <location>
        <begin position="1172"/>
        <end position="1228"/>
    </location>
</feature>
<dbReference type="STRING" id="7168.A0A182MXN1"/>
<feature type="domain" description="Chitin-binding type-2" evidence="7">
    <location>
        <begin position="699"/>
        <end position="756"/>
    </location>
</feature>
<feature type="domain" description="Chitin-binding type-2" evidence="7">
    <location>
        <begin position="1412"/>
        <end position="1469"/>
    </location>
</feature>
<feature type="domain" description="Chitin-binding type-2" evidence="7">
    <location>
        <begin position="758"/>
        <end position="815"/>
    </location>
</feature>
<feature type="domain" description="Chitin-binding type-2" evidence="7">
    <location>
        <begin position="580"/>
        <end position="636"/>
    </location>
</feature>
<evidence type="ECO:0000256" key="5">
    <source>
        <dbReference type="ARBA" id="ARBA00023180"/>
    </source>
</evidence>
<sequence length="1594" mass="171542">MKQTLLITAGCGLLLLLLGGVASGELIPFPDGENGHVVETVCVGVNAGIFPHPDPTLCHVYISCTFEQPIVYQCAAGLVFDPVRLLCVPGDREQCTERNDPDWDEVCTAVSYAFYASPSVCWEFVFCTFGTVNRFSCPQGEIWSQEDGACLPGDRVTCELLDVGNLCQGRPDGVLPHPIDCRSYVQCSNGVTTVRECLRGDVFDVVLGRCVIGNTETCQPTGDLCRGVANDLRPHPNECHLFVYCSLGEASVLICPPNEIFRPDIRFCVPGDRDTCEYSSVETACVGRPAGVVPHPTSCELYLSCNNGQSTVMSCPAGTIFNPQTGSCATGDRDTCLVTEGLCLLQPDGTILEHPHLCGMFIICRGGNADVQPCPPGEVLRVDAQFCVPGNVDTCERFPIETMCAGRDGGLYLPHPTNCALYVFCVEGAALEIPCEPGNIFNAPTQSCIPGTSETCTPLTGVCAGQPEGAVLPHPDRCDFFIWCTEGRPTVNGCPAGEILRPDSQFCVPGNADTCQYAPIEQMCAGQPDSARFPHPTECALFVTCAQQQAIVESCPGGSIYNAPTRNCIPGNADTCERFDSLCVGRPDGVIAHPTICTAYINCVGSMAVFEQCSAGTIFNVELGGCVIGNTETCVQTDGLCAGQPNGVILEHPNLCDVYIVCVSGQAGPVRCPVGEIFNVQAQFCVPGNPNTCQIHPVETMCQGITTNTMYPHPSDCSRFVMCDAGQAVVSECAPGYILHAASSSCRPGNSATCAFLDQVCLGQPNGWVIEHPNLCGYFIWCQGETVAVLPCPDGEILRPDAQFCVPGNPSTCAFDPVERMCDGRADGLVYPHPTDCRLFVRCENAAPVVDTCRPGTIFRATTQSCVAGNGNTCTLLDGLCVGQPDAVLPHPEGCDLFLMCTSGTTSALRCPEGEILHPEFLVCATGNADDCTLAPVTTEPPIISVCEGRPDGNYTHPLLCYLFIRCTSGDTEILSCPPNQIFVGAIRDCAPGNQETCIPSDEGFTAEGSKAEPATESDTMTNTVYLTLALKVVLMAILCYTLAQSIESDVCVGVTAGIFPHPDPVLCYVYVVCMFEHPSLYQCADGLIFDTSTLGCVPGDRALCVYVPDWLQVCADYSHAFHADPNVCWEFVFCARGAVYRYECADGEIWSQHDGACLPGDRASCTLLDVEATCLERPDHVLPHPTSCLRHFQCRDGSMSAVDCQRGRVFDEREGRCVVGNTETCTKIENPCERMHVRMPHPNECDLSYSCPGHQNYTVFICNEGEIYSPFVRVCVPGDVDTCEFAPFETVCQGKSNGTTVPFPDSCTKHVKCMGGMPTTVHCNEGYIYQHHPVFGGTCTSLGNSETCTSLSCNFKPHDSTLEHPNFCHIFVRCASNRATLEECPPGEIFRVDVESCVPGNRHTCAFAAIEEMCDGREDGRAYPHPTDCRQYVRCQNGLSAVDHCRPGMIFHARNQSCVAGDGNTCTHLNTMCANRPDTILPHPEGCELFLMCTGGATHALRCPEGEILHPELFMCTPGNAEDCSVAINTTQPPIVSVCEGRPDGKYTYPEDCHLFINCVDGTTDVISCPPNQIFVGAIRDCTPGNEESCVPA</sequence>
<organism evidence="8 9">
    <name type="scientific">Anopheles dirus</name>
    <dbReference type="NCBI Taxonomy" id="7168"/>
    <lineage>
        <taxon>Eukaryota</taxon>
        <taxon>Metazoa</taxon>
        <taxon>Ecdysozoa</taxon>
        <taxon>Arthropoda</taxon>
        <taxon>Hexapoda</taxon>
        <taxon>Insecta</taxon>
        <taxon>Pterygota</taxon>
        <taxon>Neoptera</taxon>
        <taxon>Endopterygota</taxon>
        <taxon>Diptera</taxon>
        <taxon>Nematocera</taxon>
        <taxon>Culicoidea</taxon>
        <taxon>Culicidae</taxon>
        <taxon>Anophelinae</taxon>
        <taxon>Anopheles</taxon>
    </lineage>
</organism>
<feature type="domain" description="Chitin-binding type-2" evidence="7">
    <location>
        <begin position="39"/>
        <end position="97"/>
    </location>
</feature>
<feature type="domain" description="Chitin-binding type-2" evidence="7">
    <location>
        <begin position="521"/>
        <end position="578"/>
    </location>
</feature>
<keyword evidence="1" id="KW-0147">Chitin-binding</keyword>
<dbReference type="GO" id="GO:0008061">
    <property type="term" value="F:chitin binding"/>
    <property type="evidence" value="ECO:0007669"/>
    <property type="project" value="UniProtKB-KW"/>
</dbReference>
<feature type="domain" description="Chitin-binding type-2" evidence="7">
    <location>
        <begin position="819"/>
        <end position="876"/>
    </location>
</feature>
<dbReference type="SUPFAM" id="SSF57625">
    <property type="entry name" value="Invertebrate chitin-binding proteins"/>
    <property type="match status" value="25"/>
</dbReference>
<dbReference type="VEuPathDB" id="VectorBase:ADIR000134"/>
<protein>
    <recommendedName>
        <fullName evidence="7">Chitin-binding type-2 domain-containing protein</fullName>
    </recommendedName>
</protein>
<feature type="domain" description="Chitin-binding type-2" evidence="7">
    <location>
        <begin position="1230"/>
        <end position="1286"/>
    </location>
</feature>
<dbReference type="PANTHER" id="PTHR23301">
    <property type="entry name" value="CHITIN BINDING PERITROPHIN-A"/>
    <property type="match status" value="1"/>
</dbReference>
<feature type="domain" description="Chitin-binding type-2" evidence="7">
    <location>
        <begin position="638"/>
        <end position="695"/>
    </location>
</feature>
<reference evidence="9" key="1">
    <citation type="submission" date="2013-03" db="EMBL/GenBank/DDBJ databases">
        <title>The Genome Sequence of Anopheles dirus WRAIR2.</title>
        <authorList>
            <consortium name="The Broad Institute Genomics Platform"/>
            <person name="Neafsey D.E."/>
            <person name="Walton C."/>
            <person name="Walker B."/>
            <person name="Young S.K."/>
            <person name="Zeng Q."/>
            <person name="Gargeya S."/>
            <person name="Fitzgerald M."/>
            <person name="Haas B."/>
            <person name="Abouelleil A."/>
            <person name="Allen A.W."/>
            <person name="Alvarado L."/>
            <person name="Arachchi H.M."/>
            <person name="Berlin A.M."/>
            <person name="Chapman S.B."/>
            <person name="Gainer-Dewar J."/>
            <person name="Goldberg J."/>
            <person name="Griggs A."/>
            <person name="Gujja S."/>
            <person name="Hansen M."/>
            <person name="Howarth C."/>
            <person name="Imamovic A."/>
            <person name="Ireland A."/>
            <person name="Larimer J."/>
            <person name="McCowan C."/>
            <person name="Murphy C."/>
            <person name="Pearson M."/>
            <person name="Poon T.W."/>
            <person name="Priest M."/>
            <person name="Roberts A."/>
            <person name="Saif S."/>
            <person name="Shea T."/>
            <person name="Sisk P."/>
            <person name="Sykes S."/>
            <person name="Wortman J."/>
            <person name="Nusbaum C."/>
            <person name="Birren B."/>
        </authorList>
    </citation>
    <scope>NUCLEOTIDE SEQUENCE [LARGE SCALE GENOMIC DNA]</scope>
    <source>
        <strain evidence="9">WRAIR2</strain>
    </source>
</reference>
<feature type="domain" description="Chitin-binding type-2" evidence="7">
    <location>
        <begin position="1112"/>
        <end position="1168"/>
    </location>
</feature>
<keyword evidence="4" id="KW-1015">Disulfide bond</keyword>
<feature type="domain" description="Chitin-binding type-2" evidence="7">
    <location>
        <begin position="222"/>
        <end position="278"/>
    </location>
</feature>
<dbReference type="SMART" id="SM00494">
    <property type="entry name" value="ChtBD2"/>
    <property type="match status" value="25"/>
</dbReference>
<feature type="domain" description="Chitin-binding type-2" evidence="7">
    <location>
        <begin position="104"/>
        <end position="160"/>
    </location>
</feature>
<feature type="domain" description="Chitin-binding type-2" evidence="7">
    <location>
        <begin position="1290"/>
        <end position="1350"/>
    </location>
</feature>
<evidence type="ECO:0000259" key="7">
    <source>
        <dbReference type="PROSITE" id="PS50940"/>
    </source>
</evidence>
<evidence type="ECO:0000256" key="1">
    <source>
        <dbReference type="ARBA" id="ARBA00022669"/>
    </source>
</evidence>
<evidence type="ECO:0000313" key="9">
    <source>
        <dbReference type="Proteomes" id="UP000075884"/>
    </source>
</evidence>
<feature type="domain" description="Chitin-binding type-2" evidence="7">
    <location>
        <begin position="1049"/>
        <end position="1107"/>
    </location>
</feature>
<feature type="domain" description="Chitin-binding type-2" evidence="7">
    <location>
        <begin position="944"/>
        <end position="1000"/>
    </location>
</feature>
<reference evidence="8" key="2">
    <citation type="submission" date="2020-05" db="UniProtKB">
        <authorList>
            <consortium name="EnsemblMetazoa"/>
        </authorList>
    </citation>
    <scope>IDENTIFICATION</scope>
    <source>
        <strain evidence="8">WRAIR2</strain>
    </source>
</reference>
<feature type="domain" description="Chitin-binding type-2" evidence="7">
    <location>
        <begin position="1351"/>
        <end position="1408"/>
    </location>
</feature>
<feature type="domain" description="Chitin-binding type-2" evidence="7">
    <location>
        <begin position="164"/>
        <end position="220"/>
    </location>
</feature>
<feature type="domain" description="Chitin-binding type-2" evidence="7">
    <location>
        <begin position="1537"/>
        <end position="1593"/>
    </location>
</feature>
<dbReference type="Proteomes" id="UP000075884">
    <property type="component" value="Unassembled WGS sequence"/>
</dbReference>
<dbReference type="GO" id="GO:0005576">
    <property type="term" value="C:extracellular region"/>
    <property type="evidence" value="ECO:0007669"/>
    <property type="project" value="InterPro"/>
</dbReference>
<evidence type="ECO:0000256" key="3">
    <source>
        <dbReference type="ARBA" id="ARBA00022737"/>
    </source>
</evidence>
<evidence type="ECO:0000313" key="8">
    <source>
        <dbReference type="EnsemblMetazoa" id="ADIR000134-PA"/>
    </source>
</evidence>